<proteinExistence type="inferred from homology"/>
<dbReference type="SMART" id="SM00233">
    <property type="entry name" value="PH"/>
    <property type="match status" value="1"/>
</dbReference>
<evidence type="ECO:0000259" key="7">
    <source>
        <dbReference type="PROSITE" id="PS50003"/>
    </source>
</evidence>
<dbReference type="InterPro" id="IPR011993">
    <property type="entry name" value="PH-like_dom_sf"/>
</dbReference>
<evidence type="ECO:0000313" key="8">
    <source>
        <dbReference type="EMBL" id="CDW74698.1"/>
    </source>
</evidence>
<dbReference type="OrthoDB" id="309527at2759"/>
<dbReference type="InterPro" id="IPR000648">
    <property type="entry name" value="Oxysterol-bd"/>
</dbReference>
<dbReference type="Pfam" id="PF00169">
    <property type="entry name" value="PH"/>
    <property type="match status" value="1"/>
</dbReference>
<dbReference type="SUPFAM" id="SSF50729">
    <property type="entry name" value="PH domain-like"/>
    <property type="match status" value="1"/>
</dbReference>
<evidence type="ECO:0000256" key="4">
    <source>
        <dbReference type="ARBA" id="ARBA00023121"/>
    </source>
</evidence>
<keyword evidence="2" id="KW-0813">Transport</keyword>
<dbReference type="Pfam" id="PF01237">
    <property type="entry name" value="Oxysterol_BP"/>
    <property type="match status" value="1"/>
</dbReference>
<feature type="compositionally biased region" description="Low complexity" evidence="6">
    <location>
        <begin position="239"/>
        <end position="263"/>
    </location>
</feature>
<dbReference type="FunCoup" id="A0A077ZZQ4">
    <property type="interactions" value="27"/>
</dbReference>
<dbReference type="GO" id="GO:0005829">
    <property type="term" value="C:cytosol"/>
    <property type="evidence" value="ECO:0007669"/>
    <property type="project" value="TreeGrafter"/>
</dbReference>
<dbReference type="Gene3D" id="3.30.70.3490">
    <property type="match status" value="1"/>
</dbReference>
<dbReference type="PROSITE" id="PS01013">
    <property type="entry name" value="OSBP"/>
    <property type="match status" value="1"/>
</dbReference>
<dbReference type="GO" id="GO:0032934">
    <property type="term" value="F:sterol binding"/>
    <property type="evidence" value="ECO:0007669"/>
    <property type="project" value="TreeGrafter"/>
</dbReference>
<dbReference type="PANTHER" id="PTHR10972">
    <property type="entry name" value="OXYSTEROL-BINDING PROTEIN-RELATED"/>
    <property type="match status" value="1"/>
</dbReference>
<dbReference type="PROSITE" id="PS50003">
    <property type="entry name" value="PH_DOMAIN"/>
    <property type="match status" value="1"/>
</dbReference>
<sequence length="731" mass="85773">MEGYLRKYKNFVSGYTKVWVNLKSSCLVIQKDKNDKDQRLKLDLAQLQADFNPKDATEVILTFDIQKKPQKLYLKAQDQKERDKWVQTIQDFINKVKLDIETFNANNPLVQPFKDNLYESFSSRLFVDECDLDTKLQAYTEIEKMFSTEVEILADIVKCTVEEEKQPQLVRKMTSLKNLCKTMGDLIKNIVTEIDSSREQMFRILESIAVLEINKDPKKFNLEKFKHSQKVQEKRRQSDNSTNINTSSSRNKIFGSSMSSTSSNGNQQDNLNRFPIDMDFEEEEKHSDTSSMISGRSSQFKGRESSDNETEFEFNIDDEEDIFLDARDEIIVSSQQLVKSQKLFIQDVFEDRITLPHMRPPNMKVSFWQVFKDLVGKDLTKVSMPVYFNEPLSLNQRLAETVEYNDLLERAAKEPNSLIRLALVSAYSVTRYSNVVGRMNKPFNSLLGETYELVTANYRFISEQVSHHPPITAYYCENTYYEVFAQARTTMRFNGRYVMFAPKDRVYITLKLEDGTQEFYSCTLPLTSVHNLVIGKLYIDVHGKTQVINHTTQENCEIEWRERGWTGKNANQIVAHVKTASGRNLFKVQGRFTESLNLVNLDSNEEQEIWRMNAKPEKSDYMYQFSDFTLQLNYLPETLKEKLPPSDSRFRPDQRSLENGDTDSAIKEKHRLEENQRQRRKELEECGIKYQPVYFEQKLIESTNERIYKFNGKYWEDRQNKNWSQIIKIFD</sequence>
<dbReference type="InParanoid" id="A0A077ZZQ4"/>
<feature type="compositionally biased region" description="Basic and acidic residues" evidence="6">
    <location>
        <begin position="224"/>
        <end position="238"/>
    </location>
</feature>
<organism evidence="8 9">
    <name type="scientific">Stylonychia lemnae</name>
    <name type="common">Ciliate</name>
    <dbReference type="NCBI Taxonomy" id="5949"/>
    <lineage>
        <taxon>Eukaryota</taxon>
        <taxon>Sar</taxon>
        <taxon>Alveolata</taxon>
        <taxon>Ciliophora</taxon>
        <taxon>Intramacronucleata</taxon>
        <taxon>Spirotrichea</taxon>
        <taxon>Stichotrichia</taxon>
        <taxon>Sporadotrichida</taxon>
        <taxon>Oxytrichidae</taxon>
        <taxon>Stylonychinae</taxon>
        <taxon>Stylonychia</taxon>
    </lineage>
</organism>
<dbReference type="GO" id="GO:0016020">
    <property type="term" value="C:membrane"/>
    <property type="evidence" value="ECO:0007669"/>
    <property type="project" value="TreeGrafter"/>
</dbReference>
<evidence type="ECO:0000256" key="3">
    <source>
        <dbReference type="ARBA" id="ARBA00023055"/>
    </source>
</evidence>
<keyword evidence="9" id="KW-1185">Reference proteome</keyword>
<name>A0A077ZZQ4_STYLE</name>
<evidence type="ECO:0000256" key="6">
    <source>
        <dbReference type="SAM" id="MobiDB-lite"/>
    </source>
</evidence>
<dbReference type="SUPFAM" id="SSF144000">
    <property type="entry name" value="Oxysterol-binding protein-like"/>
    <property type="match status" value="1"/>
</dbReference>
<evidence type="ECO:0000256" key="1">
    <source>
        <dbReference type="ARBA" id="ARBA00008842"/>
    </source>
</evidence>
<feature type="region of interest" description="Disordered" evidence="6">
    <location>
        <begin position="224"/>
        <end position="312"/>
    </location>
</feature>
<accession>A0A077ZZQ4</accession>
<dbReference type="InterPro" id="IPR037239">
    <property type="entry name" value="OSBP_sf"/>
</dbReference>
<gene>
    <name evidence="8" type="primary">Contig19384.g20547</name>
    <name evidence="8" type="ORF">STYLEM_3680</name>
</gene>
<evidence type="ECO:0000256" key="5">
    <source>
        <dbReference type="RuleBase" id="RU003844"/>
    </source>
</evidence>
<keyword evidence="3" id="KW-0445">Lipid transport</keyword>
<comment type="similarity">
    <text evidence="1 5">Belongs to the OSBP family.</text>
</comment>
<dbReference type="InterPro" id="IPR001849">
    <property type="entry name" value="PH_domain"/>
</dbReference>
<evidence type="ECO:0000256" key="2">
    <source>
        <dbReference type="ARBA" id="ARBA00022448"/>
    </source>
</evidence>
<dbReference type="GO" id="GO:0120009">
    <property type="term" value="P:intermembrane lipid transfer"/>
    <property type="evidence" value="ECO:0007669"/>
    <property type="project" value="UniProtKB-ARBA"/>
</dbReference>
<dbReference type="Gene3D" id="2.30.29.30">
    <property type="entry name" value="Pleckstrin-homology domain (PH domain)/Phosphotyrosine-binding domain (PTB)"/>
    <property type="match status" value="1"/>
</dbReference>
<reference evidence="8 9" key="1">
    <citation type="submission" date="2014-06" db="EMBL/GenBank/DDBJ databases">
        <authorList>
            <person name="Swart Estienne"/>
        </authorList>
    </citation>
    <scope>NUCLEOTIDE SEQUENCE [LARGE SCALE GENOMIC DNA]</scope>
    <source>
        <strain evidence="8 9">130c</strain>
    </source>
</reference>
<dbReference type="EMBL" id="CCKQ01003567">
    <property type="protein sequence ID" value="CDW74698.1"/>
    <property type="molecule type" value="Genomic_DNA"/>
</dbReference>
<dbReference type="Gene3D" id="2.40.160.120">
    <property type="match status" value="1"/>
</dbReference>
<dbReference type="AlphaFoldDB" id="A0A077ZZQ4"/>
<feature type="compositionally biased region" description="Polar residues" evidence="6">
    <location>
        <begin position="289"/>
        <end position="300"/>
    </location>
</feature>
<protein>
    <submittedName>
        <fullName evidence="8">Oxysterol-binding protein</fullName>
    </submittedName>
</protein>
<dbReference type="Proteomes" id="UP000039865">
    <property type="component" value="Unassembled WGS sequence"/>
</dbReference>
<feature type="domain" description="PH" evidence="7">
    <location>
        <begin position="1"/>
        <end position="94"/>
    </location>
</feature>
<dbReference type="InterPro" id="IPR018494">
    <property type="entry name" value="Oxysterol-bd_CS"/>
</dbReference>
<keyword evidence="4" id="KW-0446">Lipid-binding</keyword>
<dbReference type="FunFam" id="2.40.160.120:FF:000001">
    <property type="entry name" value="Oxysterol-binding protein"/>
    <property type="match status" value="1"/>
</dbReference>
<feature type="region of interest" description="Disordered" evidence="6">
    <location>
        <begin position="643"/>
        <end position="678"/>
    </location>
</feature>
<evidence type="ECO:0000313" key="9">
    <source>
        <dbReference type="Proteomes" id="UP000039865"/>
    </source>
</evidence>